<reference evidence="2 3" key="1">
    <citation type="submission" date="2018-01" db="EMBL/GenBank/DDBJ databases">
        <title>Co-occurrence of chitin degradation, pigmentation and bioactivity in marine Pseudoalteromonas.</title>
        <authorList>
            <person name="Paulsen S."/>
            <person name="Gram L."/>
            <person name="Machado H."/>
        </authorList>
    </citation>
    <scope>NUCLEOTIDE SEQUENCE [LARGE SCALE GENOMIC DNA]</scope>
    <source>
        <strain evidence="2 3">S3663</strain>
    </source>
</reference>
<accession>A0A5R9Q5M4</accession>
<feature type="transmembrane region" description="Helical" evidence="1">
    <location>
        <begin position="46"/>
        <end position="68"/>
    </location>
</feature>
<feature type="transmembrane region" description="Helical" evidence="1">
    <location>
        <begin position="151"/>
        <end position="171"/>
    </location>
</feature>
<proteinExistence type="predicted"/>
<organism evidence="2 3">
    <name type="scientific">Pseudoalteromonas phenolica</name>
    <dbReference type="NCBI Taxonomy" id="161398"/>
    <lineage>
        <taxon>Bacteria</taxon>
        <taxon>Pseudomonadati</taxon>
        <taxon>Pseudomonadota</taxon>
        <taxon>Gammaproteobacteria</taxon>
        <taxon>Alteromonadales</taxon>
        <taxon>Pseudoalteromonadaceae</taxon>
        <taxon>Pseudoalteromonas</taxon>
    </lineage>
</organism>
<evidence type="ECO:0000313" key="3">
    <source>
        <dbReference type="Proteomes" id="UP000309186"/>
    </source>
</evidence>
<dbReference type="Proteomes" id="UP000309186">
    <property type="component" value="Unassembled WGS sequence"/>
</dbReference>
<protein>
    <recommendedName>
        <fullName evidence="4">DUF2306 domain-containing protein</fullName>
    </recommendedName>
</protein>
<evidence type="ECO:0000313" key="2">
    <source>
        <dbReference type="EMBL" id="TLX47932.1"/>
    </source>
</evidence>
<dbReference type="OrthoDB" id="5984490at2"/>
<evidence type="ECO:0008006" key="4">
    <source>
        <dbReference type="Google" id="ProtNLM"/>
    </source>
</evidence>
<dbReference type="AlphaFoldDB" id="A0A5R9Q5M4"/>
<gene>
    <name evidence="2" type="ORF">C1E24_06765</name>
</gene>
<comment type="caution">
    <text evidence="2">The sequence shown here is derived from an EMBL/GenBank/DDBJ whole genome shotgun (WGS) entry which is preliminary data.</text>
</comment>
<name>A0A5R9Q5M4_9GAMM</name>
<feature type="transmembrane region" description="Helical" evidence="1">
    <location>
        <begin position="214"/>
        <end position="232"/>
    </location>
</feature>
<keyword evidence="1" id="KW-0812">Transmembrane</keyword>
<evidence type="ECO:0000256" key="1">
    <source>
        <dbReference type="SAM" id="Phobius"/>
    </source>
</evidence>
<dbReference type="EMBL" id="PPSW01000008">
    <property type="protein sequence ID" value="TLX47932.1"/>
    <property type="molecule type" value="Genomic_DNA"/>
</dbReference>
<sequence>MAIIYQALQYLHILVGAAALVLFWVPMAATKGSSTHKRLGTLYANAMYIVSVSGVVMCIMVLLAPMTFKPQLAELSGEQLIMTIARLRVFETFLLALSLLVFVSIQHGLLVLKAKQNRELLKTPWHLVSVMSLTLSGFVVLYFGLQQSHTLYMIFGVLCSVSGVSTFHYIFKASIKEREWVIEHLSALVGSGIAVYTAFFAVGGRHLLSELLPGQWQVLPWVLPGVIGGVMISRYKKTVNKQFKVQ</sequence>
<feature type="transmembrane region" description="Helical" evidence="1">
    <location>
        <begin position="6"/>
        <end position="25"/>
    </location>
</feature>
<dbReference type="RefSeq" id="WP_138479966.1">
    <property type="nucleotide sequence ID" value="NZ_PPSW01000008.1"/>
</dbReference>
<feature type="transmembrane region" description="Helical" evidence="1">
    <location>
        <begin position="124"/>
        <end position="145"/>
    </location>
</feature>
<keyword evidence="1" id="KW-0472">Membrane</keyword>
<feature type="transmembrane region" description="Helical" evidence="1">
    <location>
        <begin position="180"/>
        <end position="202"/>
    </location>
</feature>
<keyword evidence="1" id="KW-1133">Transmembrane helix</keyword>
<feature type="transmembrane region" description="Helical" evidence="1">
    <location>
        <begin position="88"/>
        <end position="112"/>
    </location>
</feature>